<dbReference type="PANTHER" id="PTHR31640">
    <property type="entry name" value="TRANSMEMBRANE PROTEIN KIAA1109"/>
    <property type="match status" value="1"/>
</dbReference>
<feature type="compositionally biased region" description="Basic and acidic residues" evidence="1">
    <location>
        <begin position="1240"/>
        <end position="1249"/>
    </location>
</feature>
<dbReference type="InterPro" id="IPR033616">
    <property type="entry name" value="BLTP1"/>
</dbReference>
<dbReference type="Pfam" id="PF20413">
    <property type="entry name" value="BLTP1_N"/>
    <property type="match status" value="1"/>
</dbReference>
<feature type="compositionally biased region" description="Low complexity" evidence="1">
    <location>
        <begin position="1490"/>
        <end position="1513"/>
    </location>
</feature>
<dbReference type="GO" id="GO:0098793">
    <property type="term" value="C:presynapse"/>
    <property type="evidence" value="ECO:0007669"/>
    <property type="project" value="GOC"/>
</dbReference>
<gene>
    <name evidence="4" type="ORF">FME351_LOCUS10409</name>
</gene>
<sequence>MDKTSRLVTFPIGFNESFNLTDPILNPTTPSTLEVISNEIIDYFETHREQIPLLVIVYLLTIIWIIYLILYHSRIQGIILSYILRRFFFKDATQIKFDSFSISFISGAIMFRNLHYTTGSYFVFVKDGCLVFRYWSKTKAKPIVRLKIKLNHLDIQFFSPIRSSTLSDSNNNNNNNNLTDDVQRGSMNGISTKGDDTQSVNTIKSSEDGLFVTRLRNLFPAIEIKVEHGRISAGHDTLPYGLLVRFSTMTSTFTSESPSRNPSLIDLMTLTYHLKYRNLRIQLYPIRVYQGEAREIPPPILTSKPADSGIFQVFECLDGELEYEQDVPGKISELPENSEPLPELTWEFRIRCNKEAKVAYGPWVDRQREALWQYFFPTLLEDCPVTPEPTVGQTRIFKTVRFKLWLACPTVIDLYFMAKMKLNQIHAELPVHGSYFEASFPFSTNPNGFDTSLFMNIKQPIVRTNLSYTQLCKADEIDINVHIHYPRMWNSIQIWTIDLIAKKPQVYFVFEHKCFFQALLNDWSSSVPPDIYSFAPFIYDMTVKGDHLELLIPCNQGNWIDCTNGIGRSPQQQPSQPAENNYISVCAKSFSLTYPLPFVEFCPTVTPMDITIDVNDVLARLVIPESNRMYYILEGIDSHKRIYTPNGVKSQLSLSDEFEKRDGCFDCGEVPNIKLLIQILLHPSPPIGTNRSGKNLTTKFHIEYRRLFSFCTDLLYIQHVKSLGNRQTFHPNKLDYDLFNIEIDIGPVNLFLHGLFLKKLWWVKENLFGWDQMYHDTREPELIREKKIIVHDDPLVDIIDENHPFDPRYFRPLKATLRVALHNITAHLVHHTDNEPCPMAFCERLCFEMTTDLDETRLQLLILPVNVYVEDTIVRNKSDQHLATGCLQLSGLVIRGHAMLSHEGLPPERETLEYAWQMEIIVGKISARVTSIQVEKLIGFLKNFYLQIMEDEYTLVRSPVIDKAKWIEKLKYDVLRFSLDSVDLNLVEVGNSLNVQVAPVRLCMCNMHTSSCNESLTIKVGTIQIRQLLRLYPGSWLEAGSVYIPELRINAKFECHPPTVANVNEQLEFLRRHDQHSQRLHFLYNIKPQQTLNVLATSLNLKRPSNVGLVTNSNASSCACLGGSPNYYTLVQGEQFFKSTFRLSEQPSFGRSLFQPDVHVLQSHSIFEHKYNWDNYEHTVIPNEELDDEEIFYPFDFCAQPKQSDERHDHGNDNELRHSVPIDMYSLSRTNSARNIRTKPTVDRNDYKRSSSSIPFRHTVDSISSTAATSDDYLTPKEHLSMNSSSQSSLNSALNNTSNILESSSLSSLTLLQHQSSTRSSLAQSTFNLSNLMENKTLLTNSSRSSSSDSLTALEEILQRQQARYGSTVLSQNGVASSMEHSSIPQPYLPCSSWISLRNQMKMPIPKSTLLCTTYIRYLSHYRSSTWSNVASFPPNIQQTQVDSLPILDFNCAAAAAATAATAATTTTAAAAAAAAATTTTTTATTAAATTTAQQQQQPQQQQQQPQQTSSTTVNNRPRLPIAPTTSPVGSSNIIATEKYVSA</sequence>
<protein>
    <recommendedName>
        <fullName evidence="3">Bridge-like lipid transfer protein family member 1 N-terminal domain-containing protein</fullName>
    </recommendedName>
</protein>
<name>A0A818B9G7_9BILA</name>
<evidence type="ECO:0000313" key="5">
    <source>
        <dbReference type="Proteomes" id="UP000663869"/>
    </source>
</evidence>
<feature type="domain" description="Bridge-like lipid transfer protein family member 1 N-terminal" evidence="3">
    <location>
        <begin position="38"/>
        <end position="1084"/>
    </location>
</feature>
<dbReference type="Proteomes" id="UP000663869">
    <property type="component" value="Unassembled WGS sequence"/>
</dbReference>
<evidence type="ECO:0000259" key="3">
    <source>
        <dbReference type="Pfam" id="PF20413"/>
    </source>
</evidence>
<feature type="region of interest" description="Disordered" evidence="1">
    <location>
        <begin position="1490"/>
        <end position="1531"/>
    </location>
</feature>
<dbReference type="GO" id="GO:0048488">
    <property type="term" value="P:synaptic vesicle endocytosis"/>
    <property type="evidence" value="ECO:0007669"/>
    <property type="project" value="TreeGrafter"/>
</dbReference>
<accession>A0A818B9G7</accession>
<dbReference type="EMBL" id="CAJNYU010001129">
    <property type="protein sequence ID" value="CAF3415473.1"/>
    <property type="molecule type" value="Genomic_DNA"/>
</dbReference>
<proteinExistence type="predicted"/>
<keyword evidence="2" id="KW-0472">Membrane</keyword>
<comment type="caution">
    <text evidence="4">The sequence shown here is derived from an EMBL/GenBank/DDBJ whole genome shotgun (WGS) entry which is preliminary data.</text>
</comment>
<keyword evidence="2" id="KW-1133">Transmembrane helix</keyword>
<evidence type="ECO:0000313" key="4">
    <source>
        <dbReference type="EMBL" id="CAF3415473.1"/>
    </source>
</evidence>
<feature type="region of interest" description="Disordered" evidence="1">
    <location>
        <begin position="1202"/>
        <end position="1253"/>
    </location>
</feature>
<keyword evidence="2" id="KW-0812">Transmembrane</keyword>
<evidence type="ECO:0000256" key="1">
    <source>
        <dbReference type="SAM" id="MobiDB-lite"/>
    </source>
</evidence>
<dbReference type="InterPro" id="IPR047104">
    <property type="entry name" value="BLTP1_N"/>
</dbReference>
<organism evidence="4 5">
    <name type="scientific">Rotaria socialis</name>
    <dbReference type="NCBI Taxonomy" id="392032"/>
    <lineage>
        <taxon>Eukaryota</taxon>
        <taxon>Metazoa</taxon>
        <taxon>Spiralia</taxon>
        <taxon>Gnathifera</taxon>
        <taxon>Rotifera</taxon>
        <taxon>Eurotatoria</taxon>
        <taxon>Bdelloidea</taxon>
        <taxon>Philodinida</taxon>
        <taxon>Philodinidae</taxon>
        <taxon>Rotaria</taxon>
    </lineage>
</organism>
<dbReference type="PANTHER" id="PTHR31640:SF1">
    <property type="entry name" value="BRIDGE-LIKE LIPID TRANSFER PROTEIN FAMILY MEMBER 1"/>
    <property type="match status" value="1"/>
</dbReference>
<evidence type="ECO:0000256" key="2">
    <source>
        <dbReference type="SAM" id="Phobius"/>
    </source>
</evidence>
<feature type="compositionally biased region" description="Basic and acidic residues" evidence="1">
    <location>
        <begin position="1203"/>
        <end position="1220"/>
    </location>
</feature>
<feature type="transmembrane region" description="Helical" evidence="2">
    <location>
        <begin position="51"/>
        <end position="71"/>
    </location>
</feature>
<reference evidence="4" key="1">
    <citation type="submission" date="2021-02" db="EMBL/GenBank/DDBJ databases">
        <authorList>
            <person name="Nowell W R."/>
        </authorList>
    </citation>
    <scope>NUCLEOTIDE SEQUENCE</scope>
</reference>